<gene>
    <name evidence="1" type="ORF">CBW24_07075</name>
</gene>
<proteinExistence type="predicted"/>
<dbReference type="KEGG" id="cmag:CBW24_07075"/>
<dbReference type="InterPro" id="IPR011053">
    <property type="entry name" value="Single_hybrid_motif"/>
</dbReference>
<dbReference type="Proteomes" id="UP000219050">
    <property type="component" value="Chromosome"/>
</dbReference>
<keyword evidence="2" id="KW-1185">Reference proteome</keyword>
<dbReference type="OrthoDB" id="8228577at2"/>
<accession>A0A291LYG9</accession>
<reference evidence="1 2" key="1">
    <citation type="submission" date="2017-05" db="EMBL/GenBank/DDBJ databases">
        <title>Comparative genomic and metabolic analysis of manganese-oxidizing mechanisms in Celeribater manganoxidans DY25T: its adaption to the environment of polymetallic nodule.</title>
        <authorList>
            <person name="Wang X."/>
        </authorList>
    </citation>
    <scope>NUCLEOTIDE SEQUENCE [LARGE SCALE GENOMIC DNA]</scope>
    <source>
        <strain evidence="1 2">DY25</strain>
    </source>
</reference>
<dbReference type="AlphaFoldDB" id="A0A291LYG9"/>
<dbReference type="RefSeq" id="WP_097373127.1">
    <property type="nucleotide sequence ID" value="NZ_CP021404.1"/>
</dbReference>
<evidence type="ECO:0008006" key="3">
    <source>
        <dbReference type="Google" id="ProtNLM"/>
    </source>
</evidence>
<protein>
    <recommendedName>
        <fullName evidence="3">Lipoyl-binding domain-containing protein</fullName>
    </recommendedName>
</protein>
<dbReference type="SUPFAM" id="SSF51230">
    <property type="entry name" value="Single hybrid motif"/>
    <property type="match status" value="1"/>
</dbReference>
<sequence>MEMVADLRTLEDILAVSRRFGVTSLAYGLPDDRIEICFAETTRAGVDGLTTEPPAAAEVLAAVETPGLFQPQIDELPRAVSKGDILAFLVAGPVRNTLTAPCDGTITEQLAEPDSLLGWGDPAFKIVT</sequence>
<evidence type="ECO:0000313" key="2">
    <source>
        <dbReference type="Proteomes" id="UP000219050"/>
    </source>
</evidence>
<dbReference type="EMBL" id="CP021404">
    <property type="protein sequence ID" value="ATI41783.1"/>
    <property type="molecule type" value="Genomic_DNA"/>
</dbReference>
<name>A0A291LYG9_9RHOB</name>
<evidence type="ECO:0000313" key="1">
    <source>
        <dbReference type="EMBL" id="ATI41783.1"/>
    </source>
</evidence>
<organism evidence="1 2">
    <name type="scientific">Pacificitalea manganoxidans</name>
    <dbReference type="NCBI Taxonomy" id="1411902"/>
    <lineage>
        <taxon>Bacteria</taxon>
        <taxon>Pseudomonadati</taxon>
        <taxon>Pseudomonadota</taxon>
        <taxon>Alphaproteobacteria</taxon>
        <taxon>Rhodobacterales</taxon>
        <taxon>Paracoccaceae</taxon>
        <taxon>Pacificitalea</taxon>
    </lineage>
</organism>